<evidence type="ECO:0000313" key="2">
    <source>
        <dbReference type="Proteomes" id="UP001141327"/>
    </source>
</evidence>
<sequence>MAPAKSEERFVMNQKNRVWQKNDSSDHSILQQRDRELKNCERLVDRGDALSWQSGLQSRTQLAAAART</sequence>
<dbReference type="Proteomes" id="UP001141327">
    <property type="component" value="Unassembled WGS sequence"/>
</dbReference>
<reference evidence="1" key="1">
    <citation type="journal article" date="2022" name="bioRxiv">
        <title>Genomics of Preaxostyla Flagellates Illuminates Evolutionary Transitions and the Path Towards Mitochondrial Loss.</title>
        <authorList>
            <person name="Novak L.V.F."/>
            <person name="Treitli S.C."/>
            <person name="Pyrih J."/>
            <person name="Halakuc P."/>
            <person name="Pipaliya S.V."/>
            <person name="Vacek V."/>
            <person name="Brzon O."/>
            <person name="Soukal P."/>
            <person name="Eme L."/>
            <person name="Dacks J.B."/>
            <person name="Karnkowska A."/>
            <person name="Elias M."/>
            <person name="Hampl V."/>
        </authorList>
    </citation>
    <scope>NUCLEOTIDE SEQUENCE</scope>
    <source>
        <strain evidence="1">RCP-MX</strain>
    </source>
</reference>
<gene>
    <name evidence="1" type="ORF">PAPYR_784</name>
</gene>
<keyword evidence="2" id="KW-1185">Reference proteome</keyword>
<organism evidence="1 2">
    <name type="scientific">Paratrimastix pyriformis</name>
    <dbReference type="NCBI Taxonomy" id="342808"/>
    <lineage>
        <taxon>Eukaryota</taxon>
        <taxon>Metamonada</taxon>
        <taxon>Preaxostyla</taxon>
        <taxon>Paratrimastigidae</taxon>
        <taxon>Paratrimastix</taxon>
    </lineage>
</organism>
<protein>
    <submittedName>
        <fullName evidence="1">Uncharacterized protein</fullName>
    </submittedName>
</protein>
<proteinExistence type="predicted"/>
<comment type="caution">
    <text evidence="1">The sequence shown here is derived from an EMBL/GenBank/DDBJ whole genome shotgun (WGS) entry which is preliminary data.</text>
</comment>
<name>A0ABQ8UUG8_9EUKA</name>
<accession>A0ABQ8UUG8</accession>
<dbReference type="EMBL" id="JAPMOS010000002">
    <property type="protein sequence ID" value="KAJ4462763.1"/>
    <property type="molecule type" value="Genomic_DNA"/>
</dbReference>
<evidence type="ECO:0000313" key="1">
    <source>
        <dbReference type="EMBL" id="KAJ4462763.1"/>
    </source>
</evidence>